<name>A0A0M1MZC4_9MOLU</name>
<accession>A0A0M1MZC4</accession>
<evidence type="ECO:0000313" key="3">
    <source>
        <dbReference type="EMBL" id="KOR75257.1"/>
    </source>
</evidence>
<keyword evidence="2" id="KW-0472">Membrane</keyword>
<feature type="transmembrane region" description="Helical" evidence="2">
    <location>
        <begin position="12"/>
        <end position="30"/>
    </location>
</feature>
<organism evidence="3 4">
    <name type="scientific">Candidatus Phytoplasma pruni</name>
    <dbReference type="NCBI Taxonomy" id="479893"/>
    <lineage>
        <taxon>Bacteria</taxon>
        <taxon>Bacillati</taxon>
        <taxon>Mycoplasmatota</taxon>
        <taxon>Mollicutes</taxon>
        <taxon>Acholeplasmatales</taxon>
        <taxon>Acholeplasmataceae</taxon>
        <taxon>Candidatus Phytoplasma</taxon>
        <taxon>16SrIII (X-disease group)</taxon>
    </lineage>
</organism>
<comment type="caution">
    <text evidence="3">The sequence shown here is derived from an EMBL/GenBank/DDBJ whole genome shotgun (WGS) entry which is preliminary data.</text>
</comment>
<protein>
    <submittedName>
        <fullName evidence="3">Uncharacterized protein</fullName>
    </submittedName>
</protein>
<keyword evidence="2" id="KW-1133">Transmembrane helix</keyword>
<dbReference type="EMBL" id="LHCF01000026">
    <property type="protein sequence ID" value="KOR75257.1"/>
    <property type="molecule type" value="Genomic_DNA"/>
</dbReference>
<dbReference type="Proteomes" id="UP000037386">
    <property type="component" value="Unassembled WGS sequence"/>
</dbReference>
<keyword evidence="2" id="KW-0812">Transmembrane</keyword>
<sequence length="99" mass="11999">MYFKMISSKYINVFYILIIIIMSVRIFSFYQNQKTIEKRNQMNLDKIQNLEQEIVVLSHSINNFFKKKQDEIQRLENEIDANQKNKNKFLTEQSQDSKV</sequence>
<gene>
    <name evidence="3" type="ORF">CPX_001774</name>
</gene>
<reference evidence="4" key="1">
    <citation type="submission" date="2015-05" db="EMBL/GenBank/DDBJ databases">
        <title>Draft genome sequence of 'Candidatus Phytoplasma Pruni' strain CX, a plant pathogenic bacterium.</title>
        <authorList>
            <person name="Lee I.-M."/>
            <person name="Bottner-Parker K.D."/>
            <person name="Shao J."/>
            <person name="Gundersen-Rindal D.E."/>
            <person name="Zhao Y."/>
            <person name="Davis R.E."/>
        </authorList>
    </citation>
    <scope>NUCLEOTIDE SEQUENCE [LARGE SCALE GENOMIC DNA]</scope>
    <source>
        <strain evidence="4">CX</strain>
    </source>
</reference>
<evidence type="ECO:0000256" key="2">
    <source>
        <dbReference type="SAM" id="Phobius"/>
    </source>
</evidence>
<feature type="non-terminal residue" evidence="3">
    <location>
        <position position="99"/>
    </location>
</feature>
<dbReference type="AlphaFoldDB" id="A0A0M1MZC4"/>
<proteinExistence type="predicted"/>
<feature type="coiled-coil region" evidence="1">
    <location>
        <begin position="33"/>
        <end position="92"/>
    </location>
</feature>
<keyword evidence="1" id="KW-0175">Coiled coil</keyword>
<evidence type="ECO:0000313" key="4">
    <source>
        <dbReference type="Proteomes" id="UP000037386"/>
    </source>
</evidence>
<dbReference type="STRING" id="479893.CPX_001774"/>
<evidence type="ECO:0000256" key="1">
    <source>
        <dbReference type="SAM" id="Coils"/>
    </source>
</evidence>